<organism evidence="3 4">
    <name type="scientific">Ancrocorticia populi</name>
    <dbReference type="NCBI Taxonomy" id="2175228"/>
    <lineage>
        <taxon>Bacteria</taxon>
        <taxon>Bacillati</taxon>
        <taxon>Actinomycetota</taxon>
        <taxon>Actinomycetes</taxon>
        <taxon>Actinomycetales</taxon>
        <taxon>Actinomycetaceae</taxon>
        <taxon>Ancrocorticia</taxon>
    </lineage>
</organism>
<feature type="region of interest" description="Disordered" evidence="1">
    <location>
        <begin position="1"/>
        <end position="29"/>
    </location>
</feature>
<evidence type="ECO:0000256" key="1">
    <source>
        <dbReference type="SAM" id="MobiDB-lite"/>
    </source>
</evidence>
<dbReference type="RefSeq" id="WP_109092661.1">
    <property type="nucleotide sequence ID" value="NZ_JBQDCU010000028.1"/>
</dbReference>
<dbReference type="SUPFAM" id="SSF46955">
    <property type="entry name" value="Putative DNA-binding domain"/>
    <property type="match status" value="1"/>
</dbReference>
<gene>
    <name evidence="3" type="ORF">DD236_01810</name>
</gene>
<dbReference type="AlphaFoldDB" id="A0A2V1KBQ8"/>
<dbReference type="NCBIfam" id="TIGR01764">
    <property type="entry name" value="excise"/>
    <property type="match status" value="1"/>
</dbReference>
<keyword evidence="4" id="KW-1185">Reference proteome</keyword>
<sequence length="126" mass="13957">MTTQLHASTIDPRDPDVRSDAERLASRLDGGSPVEAALRSMLNDVAGGSRVVILRVEDEVTPSQAAELLGVTRQYVDRLCEDEVLPFRRLPESRHRRIRVQDVVDVATERERRRTGGDAIRAALGA</sequence>
<comment type="caution">
    <text evidence="3">The sequence shown here is derived from an EMBL/GenBank/DDBJ whole genome shotgun (WGS) entry which is preliminary data.</text>
</comment>
<evidence type="ECO:0000259" key="2">
    <source>
        <dbReference type="Pfam" id="PF12728"/>
    </source>
</evidence>
<accession>A0A2V1KBQ8</accession>
<feature type="compositionally biased region" description="Basic and acidic residues" evidence="1">
    <location>
        <begin position="11"/>
        <end position="26"/>
    </location>
</feature>
<dbReference type="InterPro" id="IPR010093">
    <property type="entry name" value="SinI_DNA-bd"/>
</dbReference>
<evidence type="ECO:0000313" key="3">
    <source>
        <dbReference type="EMBL" id="PWF27161.1"/>
    </source>
</evidence>
<name>A0A2V1KBQ8_9ACTO</name>
<protein>
    <recommendedName>
        <fullName evidence="2">Helix-turn-helix domain-containing protein</fullName>
    </recommendedName>
</protein>
<dbReference type="Proteomes" id="UP000245283">
    <property type="component" value="Unassembled WGS sequence"/>
</dbReference>
<dbReference type="Pfam" id="PF12728">
    <property type="entry name" value="HTH_17"/>
    <property type="match status" value="1"/>
</dbReference>
<dbReference type="OrthoDB" id="26212at2"/>
<proteinExistence type="predicted"/>
<feature type="domain" description="Helix-turn-helix" evidence="2">
    <location>
        <begin position="61"/>
        <end position="110"/>
    </location>
</feature>
<dbReference type="InterPro" id="IPR041657">
    <property type="entry name" value="HTH_17"/>
</dbReference>
<reference evidence="4" key="1">
    <citation type="submission" date="2018-05" db="EMBL/GenBank/DDBJ databases">
        <authorList>
            <person name="Li Y."/>
        </authorList>
    </citation>
    <scope>NUCLEOTIDE SEQUENCE [LARGE SCALE GENOMIC DNA]</scope>
    <source>
        <strain evidence="4">sk1b4</strain>
    </source>
</reference>
<dbReference type="EMBL" id="QETB01000001">
    <property type="protein sequence ID" value="PWF27161.1"/>
    <property type="molecule type" value="Genomic_DNA"/>
</dbReference>
<evidence type="ECO:0000313" key="4">
    <source>
        <dbReference type="Proteomes" id="UP000245283"/>
    </source>
</evidence>
<dbReference type="InterPro" id="IPR009061">
    <property type="entry name" value="DNA-bd_dom_put_sf"/>
</dbReference>
<dbReference type="GO" id="GO:0003677">
    <property type="term" value="F:DNA binding"/>
    <property type="evidence" value="ECO:0007669"/>
    <property type="project" value="InterPro"/>
</dbReference>